<dbReference type="InterPro" id="IPR002775">
    <property type="entry name" value="DNA/RNA-bd_Alba-like"/>
</dbReference>
<comment type="caution">
    <text evidence="3">The sequence shown here is derived from an EMBL/GenBank/DDBJ whole genome shotgun (WGS) entry which is preliminary data.</text>
</comment>
<gene>
    <name evidence="3" type="ORF">UCDDA912_g06353</name>
</gene>
<feature type="region of interest" description="Disordered" evidence="1">
    <location>
        <begin position="1"/>
        <end position="62"/>
    </location>
</feature>
<dbReference type="Pfam" id="PF01918">
    <property type="entry name" value="Alba"/>
    <property type="match status" value="1"/>
</dbReference>
<reference evidence="3 4" key="1">
    <citation type="submission" date="2015-05" db="EMBL/GenBank/DDBJ databases">
        <title>Distinctive expansion of gene families associated with plant cell wall degradation and secondary metabolism in the genomes of grapevine trunk pathogens.</title>
        <authorList>
            <person name="Lawrence D.P."/>
            <person name="Travadon R."/>
            <person name="Rolshausen P.E."/>
            <person name="Baumgartner K."/>
        </authorList>
    </citation>
    <scope>NUCLEOTIDE SEQUENCE [LARGE SCALE GENOMIC DNA]</scope>
    <source>
        <strain evidence="3">DA912</strain>
    </source>
</reference>
<dbReference type="OrthoDB" id="424402at2759"/>
<proteinExistence type="predicted"/>
<organism evidence="3 4">
    <name type="scientific">Diaporthe ampelina</name>
    <dbReference type="NCBI Taxonomy" id="1214573"/>
    <lineage>
        <taxon>Eukaryota</taxon>
        <taxon>Fungi</taxon>
        <taxon>Dikarya</taxon>
        <taxon>Ascomycota</taxon>
        <taxon>Pezizomycotina</taxon>
        <taxon>Sordariomycetes</taxon>
        <taxon>Sordariomycetidae</taxon>
        <taxon>Diaporthales</taxon>
        <taxon>Diaporthaceae</taxon>
        <taxon>Diaporthe</taxon>
    </lineage>
</organism>
<keyword evidence="4" id="KW-1185">Reference proteome</keyword>
<accession>A0A0G2HEU9</accession>
<evidence type="ECO:0000313" key="4">
    <source>
        <dbReference type="Proteomes" id="UP000034680"/>
    </source>
</evidence>
<dbReference type="Proteomes" id="UP000034680">
    <property type="component" value="Unassembled WGS sequence"/>
</dbReference>
<reference evidence="3 4" key="2">
    <citation type="submission" date="2015-05" db="EMBL/GenBank/DDBJ databases">
        <authorList>
            <person name="Morales-Cruz A."/>
            <person name="Amrine K.C."/>
            <person name="Cantu D."/>
        </authorList>
    </citation>
    <scope>NUCLEOTIDE SEQUENCE [LARGE SCALE GENOMIC DNA]</scope>
    <source>
        <strain evidence="3">DA912</strain>
    </source>
</reference>
<protein>
    <recommendedName>
        <fullName evidence="2">DNA/RNA-binding protein Alba-like domain-containing protein</fullName>
    </recommendedName>
</protein>
<dbReference type="GO" id="GO:0003676">
    <property type="term" value="F:nucleic acid binding"/>
    <property type="evidence" value="ECO:0007669"/>
    <property type="project" value="InterPro"/>
</dbReference>
<feature type="domain" description="DNA/RNA-binding protein Alba-like" evidence="2">
    <location>
        <begin position="87"/>
        <end position="155"/>
    </location>
</feature>
<sequence>MRSAAAPSNGTAPSTGAGGGGSAGAKRPVSDIDVPETKPSPIETNSNKRQRVGGSNAIMPTTLPMQPHEELLQELKGKYSIATTSVIGSSKINKKVTQVLSHLGHVDLFSQTSVPGVMMVHARAHDANKMVTIMEIAKRQMNQAGQPWYQYNRVYEVADGRGARCNPTGRGADQTFVENTVLGGEDASEDDEEDAFEPVETAFELAIREKPAEETKATYMSIFLSRVPMPELQSKAYITLQTNGAKIGKPARP</sequence>
<dbReference type="AlphaFoldDB" id="A0A0G2HEU9"/>
<evidence type="ECO:0000313" key="3">
    <source>
        <dbReference type="EMBL" id="KKY33643.1"/>
    </source>
</evidence>
<dbReference type="EMBL" id="LCUC01000236">
    <property type="protein sequence ID" value="KKY33643.1"/>
    <property type="molecule type" value="Genomic_DNA"/>
</dbReference>
<evidence type="ECO:0000259" key="2">
    <source>
        <dbReference type="Pfam" id="PF01918"/>
    </source>
</evidence>
<evidence type="ECO:0000256" key="1">
    <source>
        <dbReference type="SAM" id="MobiDB-lite"/>
    </source>
</evidence>
<name>A0A0G2HEU9_9PEZI</name>